<keyword evidence="1" id="KW-1133">Transmembrane helix</keyword>
<dbReference type="AlphaFoldDB" id="A0A9Q1HI72"/>
<accession>A0A9Q1HI72</accession>
<evidence type="ECO:0000313" key="2">
    <source>
        <dbReference type="EMBL" id="KAJ8050967.1"/>
    </source>
</evidence>
<organism evidence="2 3">
    <name type="scientific">Holothuria leucospilota</name>
    <name type="common">Black long sea cucumber</name>
    <name type="synonym">Mertensiothuria leucospilota</name>
    <dbReference type="NCBI Taxonomy" id="206669"/>
    <lineage>
        <taxon>Eukaryota</taxon>
        <taxon>Metazoa</taxon>
        <taxon>Echinodermata</taxon>
        <taxon>Eleutherozoa</taxon>
        <taxon>Echinozoa</taxon>
        <taxon>Holothuroidea</taxon>
        <taxon>Aspidochirotacea</taxon>
        <taxon>Aspidochirotida</taxon>
        <taxon>Holothuriidae</taxon>
        <taxon>Holothuria</taxon>
    </lineage>
</organism>
<dbReference type="Proteomes" id="UP001152320">
    <property type="component" value="Chromosome 1"/>
</dbReference>
<evidence type="ECO:0000313" key="3">
    <source>
        <dbReference type="Proteomes" id="UP001152320"/>
    </source>
</evidence>
<reference evidence="2" key="1">
    <citation type="submission" date="2021-10" db="EMBL/GenBank/DDBJ databases">
        <title>Tropical sea cucumber genome reveals ecological adaptation and Cuvierian tubules defense mechanism.</title>
        <authorList>
            <person name="Chen T."/>
        </authorList>
    </citation>
    <scope>NUCLEOTIDE SEQUENCE</scope>
    <source>
        <strain evidence="2">Nanhai2018</strain>
        <tissue evidence="2">Muscle</tissue>
    </source>
</reference>
<evidence type="ECO:0000256" key="1">
    <source>
        <dbReference type="SAM" id="Phobius"/>
    </source>
</evidence>
<comment type="caution">
    <text evidence="2">The sequence shown here is derived from an EMBL/GenBank/DDBJ whole genome shotgun (WGS) entry which is preliminary data.</text>
</comment>
<feature type="transmembrane region" description="Helical" evidence="1">
    <location>
        <begin position="63"/>
        <end position="83"/>
    </location>
</feature>
<keyword evidence="3" id="KW-1185">Reference proteome</keyword>
<protein>
    <submittedName>
        <fullName evidence="2">Uncharacterized protein</fullName>
    </submittedName>
</protein>
<name>A0A9Q1HI72_HOLLE</name>
<keyword evidence="1" id="KW-0812">Transmembrane</keyword>
<gene>
    <name evidence="2" type="ORF">HOLleu_04359</name>
</gene>
<proteinExistence type="predicted"/>
<sequence length="155" mass="17313">MNETVIKSANKFIDGRLDYRKRLNYFFKDDIELLCVSFGVYNRSASVNILQQLTGKHTSNTTLVTFLCLAVVVSLFVGLICIMRRRGKNATCRNAKAAASCTTPPLKLPELDSSSKTIPAGPFQTYQRKDNFMFDIFMKKVGIIALVGNISCKSE</sequence>
<dbReference type="EMBL" id="JAIZAY010000001">
    <property type="protein sequence ID" value="KAJ8050967.1"/>
    <property type="molecule type" value="Genomic_DNA"/>
</dbReference>
<keyword evidence="1" id="KW-0472">Membrane</keyword>